<dbReference type="PROSITE" id="PS51698">
    <property type="entry name" value="U_BOX"/>
    <property type="match status" value="1"/>
</dbReference>
<dbReference type="PROSITE" id="PS00108">
    <property type="entry name" value="PROTEIN_KINASE_ST"/>
    <property type="match status" value="1"/>
</dbReference>
<dbReference type="GO" id="GO:0005524">
    <property type="term" value="F:ATP binding"/>
    <property type="evidence" value="ECO:0007669"/>
    <property type="project" value="UniProtKB-UniRule"/>
</dbReference>
<keyword evidence="9 10" id="KW-0067">ATP-binding</keyword>
<keyword evidence="4" id="KW-0723">Serine/threonine-protein kinase</keyword>
<dbReference type="PANTHER" id="PTHR45647:SF100">
    <property type="entry name" value="U-BOX DOMAIN-CONTAINING PROTEIN 33"/>
    <property type="match status" value="1"/>
</dbReference>
<dbReference type="AlphaFoldDB" id="A0AAV7DZ57"/>
<dbReference type="PANTHER" id="PTHR45647">
    <property type="entry name" value="OS02G0152300 PROTEIN"/>
    <property type="match status" value="1"/>
</dbReference>
<evidence type="ECO:0000256" key="3">
    <source>
        <dbReference type="ARBA" id="ARBA00012483"/>
    </source>
</evidence>
<dbReference type="Gene3D" id="3.30.200.20">
    <property type="entry name" value="Phosphorylase Kinase, domain 1"/>
    <property type="match status" value="1"/>
</dbReference>
<feature type="domain" description="U-box" evidence="14">
    <location>
        <begin position="806"/>
        <end position="877"/>
    </location>
</feature>
<name>A0AAV7DZ57_ARIFI</name>
<dbReference type="CDD" id="cd16655">
    <property type="entry name" value="RING-Ubox_WDSUB1-like"/>
    <property type="match status" value="1"/>
</dbReference>
<dbReference type="PROSITE" id="PS50011">
    <property type="entry name" value="PROTEIN_KINASE_DOM"/>
    <property type="match status" value="1"/>
</dbReference>
<protein>
    <recommendedName>
        <fullName evidence="3">RING-type E3 ubiquitin transferase</fullName>
        <ecNumber evidence="3">2.3.2.27</ecNumber>
    </recommendedName>
</protein>
<dbReference type="Gene3D" id="3.40.50.620">
    <property type="entry name" value="HUPs"/>
    <property type="match status" value="1"/>
</dbReference>
<feature type="coiled-coil region" evidence="11">
    <location>
        <begin position="357"/>
        <end position="498"/>
    </location>
</feature>
<evidence type="ECO:0000259" key="14">
    <source>
        <dbReference type="PROSITE" id="PS51698"/>
    </source>
</evidence>
<comment type="pathway">
    <text evidence="2">Protein modification; protein ubiquitination.</text>
</comment>
<evidence type="ECO:0000313" key="15">
    <source>
        <dbReference type="EMBL" id="KAG9441294.1"/>
    </source>
</evidence>
<sequence length="877" mass="98467">MAVVSSLPVQQFEIKLDRSRTYGAEGVRSAMASSSGVTADDQPIPAEDMIFVAVGKEVKDSVLTLLWALENGSGKTIGLLHVHRPAQMIPMLGGKFPAEKLKHKQVQTYRQQEWAKLQKTLTKYRYICAKQMVKVEEFVIELDDMGRGILELVERHAVSRLIMGAAADKHYSKKMRMPKSRKATFVSQEAPPSCQIWFICKGSLICTRETSSNGARVLVTPPSPLTMPRTLTQPTSLRSRTISQSRELKPTIPDESVLPRSRTYCASSCPREMEIRHTDISTQLGIPGFVNVLRKKLLSLGDDGAGSSISRSIMRQESDKGLVVTPMHHIQKNISFSSPLGPPKIDEVVCHLKESMKEAESSRREMIEESIRRAKAEKLTLDTMQKARQAVKSYNKELKQRKEVEDLLAQELLNLENIKAQNDEVMKELLKARELQATLESQVADSNQIIKELEGRLSEAQQDLQILKREFYDLQKQRDEAIREAEKLRRSNEELCSSSEGPFDFSLFSYLEIEEATQAYDPSLKIGEGGYGSVYRGQLRHTTVAVKVLNPGSLQGKAEFEQEVDILSRVRHPNLVTLIGTCPDAWSLVYEYLPNGSLEDRLTCKDNSPPLSWQVRTRILADICHALIFLHSSKPHNIVHGDLKPANILLDSNFAGKLGDFGISRCITKNDQSCCTTMGCNTGPKGTLAYIDPMFQCTGVLTRKSDVYSFGVIILRVLTGRPPLGIVKQVKEALERGNLDRIVDELAGDWPYVQAKQLALLGLRCCEMDRKERPDLELDVLRVLEPVQASRRSKTPCPTCMDNVNEPPEYFICPIFQEIMQDPHIAADGYTYEAEAIKGWLDSDHDTSPMTNLKLSHLELIPNHALRSAIQEWLQNG</sequence>
<comment type="catalytic activity">
    <reaction evidence="1">
        <text>S-ubiquitinyl-[E2 ubiquitin-conjugating enzyme]-L-cysteine + [acceptor protein]-L-lysine = [E2 ubiquitin-conjugating enzyme]-L-cysteine + N(6)-ubiquitinyl-[acceptor protein]-L-lysine.</text>
        <dbReference type="EC" id="2.3.2.27"/>
    </reaction>
</comment>
<dbReference type="SMART" id="SM00504">
    <property type="entry name" value="Ubox"/>
    <property type="match status" value="1"/>
</dbReference>
<dbReference type="InterPro" id="IPR051348">
    <property type="entry name" value="U-box_ubiquitin_ligases"/>
</dbReference>
<evidence type="ECO:0000256" key="10">
    <source>
        <dbReference type="PROSITE-ProRule" id="PRU10141"/>
    </source>
</evidence>
<evidence type="ECO:0000256" key="12">
    <source>
        <dbReference type="SAM" id="MobiDB-lite"/>
    </source>
</evidence>
<evidence type="ECO:0000256" key="1">
    <source>
        <dbReference type="ARBA" id="ARBA00000900"/>
    </source>
</evidence>
<dbReference type="InterPro" id="IPR013083">
    <property type="entry name" value="Znf_RING/FYVE/PHD"/>
</dbReference>
<dbReference type="InterPro" id="IPR008271">
    <property type="entry name" value="Ser/Thr_kinase_AS"/>
</dbReference>
<evidence type="ECO:0000256" key="9">
    <source>
        <dbReference type="ARBA" id="ARBA00022840"/>
    </source>
</evidence>
<keyword evidence="16" id="KW-1185">Reference proteome</keyword>
<dbReference type="Gene3D" id="1.10.510.10">
    <property type="entry name" value="Transferase(Phosphotransferase) domain 1"/>
    <property type="match status" value="1"/>
</dbReference>
<feature type="compositionally biased region" description="Polar residues" evidence="12">
    <location>
        <begin position="229"/>
        <end position="245"/>
    </location>
</feature>
<feature type="binding site" evidence="10">
    <location>
        <position position="547"/>
    </location>
    <ligand>
        <name>ATP</name>
        <dbReference type="ChEBI" id="CHEBI:30616"/>
    </ligand>
</feature>
<dbReference type="FunFam" id="3.30.200.20:FF:000039">
    <property type="entry name" value="receptor-like protein kinase FERONIA"/>
    <property type="match status" value="1"/>
</dbReference>
<comment type="caution">
    <text evidence="15">The sequence shown here is derived from an EMBL/GenBank/DDBJ whole genome shotgun (WGS) entry which is preliminary data.</text>
</comment>
<dbReference type="InterPro" id="IPR014729">
    <property type="entry name" value="Rossmann-like_a/b/a_fold"/>
</dbReference>
<dbReference type="Pfam" id="PF00069">
    <property type="entry name" value="Pkinase"/>
    <property type="match status" value="1"/>
</dbReference>
<dbReference type="Pfam" id="PF04564">
    <property type="entry name" value="U-box"/>
    <property type="match status" value="1"/>
</dbReference>
<keyword evidence="8" id="KW-0833">Ubl conjugation pathway</keyword>
<dbReference type="EC" id="2.3.2.27" evidence="3"/>
<evidence type="ECO:0000256" key="11">
    <source>
        <dbReference type="SAM" id="Coils"/>
    </source>
</evidence>
<dbReference type="InterPro" id="IPR003613">
    <property type="entry name" value="Ubox_domain"/>
</dbReference>
<evidence type="ECO:0000256" key="8">
    <source>
        <dbReference type="ARBA" id="ARBA00022786"/>
    </source>
</evidence>
<dbReference type="CDD" id="cd14066">
    <property type="entry name" value="STKc_IRAK"/>
    <property type="match status" value="1"/>
</dbReference>
<dbReference type="Proteomes" id="UP000825729">
    <property type="component" value="Unassembled WGS sequence"/>
</dbReference>
<dbReference type="PROSITE" id="PS00107">
    <property type="entry name" value="PROTEIN_KINASE_ATP"/>
    <property type="match status" value="1"/>
</dbReference>
<keyword evidence="6 10" id="KW-0547">Nucleotide-binding</keyword>
<evidence type="ECO:0000256" key="6">
    <source>
        <dbReference type="ARBA" id="ARBA00022741"/>
    </source>
</evidence>
<keyword evidence="5" id="KW-0808">Transferase</keyword>
<evidence type="ECO:0000256" key="7">
    <source>
        <dbReference type="ARBA" id="ARBA00022777"/>
    </source>
</evidence>
<evidence type="ECO:0000259" key="13">
    <source>
        <dbReference type="PROSITE" id="PS50011"/>
    </source>
</evidence>
<dbReference type="GO" id="GO:0004674">
    <property type="term" value="F:protein serine/threonine kinase activity"/>
    <property type="evidence" value="ECO:0007669"/>
    <property type="project" value="UniProtKB-KW"/>
</dbReference>
<accession>A0AAV7DZ57</accession>
<dbReference type="Gene3D" id="3.30.40.10">
    <property type="entry name" value="Zinc/RING finger domain, C3HC4 (zinc finger)"/>
    <property type="match status" value="1"/>
</dbReference>
<reference evidence="15 16" key="1">
    <citation type="submission" date="2021-07" db="EMBL/GenBank/DDBJ databases">
        <title>The Aristolochia fimbriata genome: insights into angiosperm evolution, floral development and chemical biosynthesis.</title>
        <authorList>
            <person name="Jiao Y."/>
        </authorList>
    </citation>
    <scope>NUCLEOTIDE SEQUENCE [LARGE SCALE GENOMIC DNA]</scope>
    <source>
        <strain evidence="15">IBCAS-2021</strain>
        <tissue evidence="15">Leaf</tissue>
    </source>
</reference>
<evidence type="ECO:0000256" key="5">
    <source>
        <dbReference type="ARBA" id="ARBA00022679"/>
    </source>
</evidence>
<keyword evidence="11" id="KW-0175">Coiled coil</keyword>
<organism evidence="15 16">
    <name type="scientific">Aristolochia fimbriata</name>
    <name type="common">White veined hardy Dutchman's pipe vine</name>
    <dbReference type="NCBI Taxonomy" id="158543"/>
    <lineage>
        <taxon>Eukaryota</taxon>
        <taxon>Viridiplantae</taxon>
        <taxon>Streptophyta</taxon>
        <taxon>Embryophyta</taxon>
        <taxon>Tracheophyta</taxon>
        <taxon>Spermatophyta</taxon>
        <taxon>Magnoliopsida</taxon>
        <taxon>Magnoliidae</taxon>
        <taxon>Piperales</taxon>
        <taxon>Aristolochiaceae</taxon>
        <taxon>Aristolochia</taxon>
    </lineage>
</organism>
<feature type="domain" description="Protein kinase" evidence="13">
    <location>
        <begin position="520"/>
        <end position="788"/>
    </location>
</feature>
<dbReference type="EMBL" id="JAINDJ010000007">
    <property type="protein sequence ID" value="KAG9441294.1"/>
    <property type="molecule type" value="Genomic_DNA"/>
</dbReference>
<evidence type="ECO:0000256" key="4">
    <source>
        <dbReference type="ARBA" id="ARBA00022527"/>
    </source>
</evidence>
<evidence type="ECO:0000313" key="16">
    <source>
        <dbReference type="Proteomes" id="UP000825729"/>
    </source>
</evidence>
<gene>
    <name evidence="15" type="ORF">H6P81_017148</name>
</gene>
<dbReference type="InterPro" id="IPR000719">
    <property type="entry name" value="Prot_kinase_dom"/>
</dbReference>
<proteinExistence type="predicted"/>
<feature type="region of interest" description="Disordered" evidence="12">
    <location>
        <begin position="217"/>
        <end position="249"/>
    </location>
</feature>
<dbReference type="CDD" id="cd01989">
    <property type="entry name" value="USP_STK_Ubox_N"/>
    <property type="match status" value="1"/>
</dbReference>
<dbReference type="InterPro" id="IPR017441">
    <property type="entry name" value="Protein_kinase_ATP_BS"/>
</dbReference>
<dbReference type="GO" id="GO:0016567">
    <property type="term" value="P:protein ubiquitination"/>
    <property type="evidence" value="ECO:0007669"/>
    <property type="project" value="InterPro"/>
</dbReference>
<dbReference type="SUPFAM" id="SSF57850">
    <property type="entry name" value="RING/U-box"/>
    <property type="match status" value="1"/>
</dbReference>
<evidence type="ECO:0000256" key="2">
    <source>
        <dbReference type="ARBA" id="ARBA00004906"/>
    </source>
</evidence>
<dbReference type="GO" id="GO:0061630">
    <property type="term" value="F:ubiquitin protein ligase activity"/>
    <property type="evidence" value="ECO:0007669"/>
    <property type="project" value="UniProtKB-EC"/>
</dbReference>
<dbReference type="InterPro" id="IPR011009">
    <property type="entry name" value="Kinase-like_dom_sf"/>
</dbReference>
<dbReference type="SMART" id="SM00220">
    <property type="entry name" value="S_TKc"/>
    <property type="match status" value="1"/>
</dbReference>
<dbReference type="SUPFAM" id="SSF56112">
    <property type="entry name" value="Protein kinase-like (PK-like)"/>
    <property type="match status" value="1"/>
</dbReference>
<keyword evidence="7" id="KW-0418">Kinase</keyword>